<dbReference type="Pfam" id="PF03323">
    <property type="entry name" value="GerA"/>
    <property type="match status" value="1"/>
</dbReference>
<protein>
    <submittedName>
        <fullName evidence="4">Spore germination protein</fullName>
    </submittedName>
</protein>
<evidence type="ECO:0000256" key="3">
    <source>
        <dbReference type="ARBA" id="ARBA00023136"/>
    </source>
</evidence>
<dbReference type="EMBL" id="JAVGVR010000001">
    <property type="protein sequence ID" value="MDQ6598891.1"/>
    <property type="molecule type" value="Genomic_DNA"/>
</dbReference>
<keyword evidence="2" id="KW-1133">Transmembrane helix</keyword>
<keyword evidence="7" id="KW-1185">Reference proteome</keyword>
<evidence type="ECO:0000313" key="5">
    <source>
        <dbReference type="EMBL" id="TDK58206.1"/>
    </source>
</evidence>
<evidence type="ECO:0000313" key="6">
    <source>
        <dbReference type="Proteomes" id="UP000295132"/>
    </source>
</evidence>
<reference evidence="4" key="2">
    <citation type="submission" date="2023-08" db="EMBL/GenBank/DDBJ databases">
        <title>Nitrogen cycling bacteria in agricultural field soils.</title>
        <authorList>
            <person name="Jang J."/>
        </authorList>
    </citation>
    <scope>NUCLEOTIDE SEQUENCE</scope>
    <source>
        <strain evidence="4">PS3-36</strain>
    </source>
</reference>
<dbReference type="EMBL" id="SMYO01000016">
    <property type="protein sequence ID" value="TDK58206.1"/>
    <property type="molecule type" value="Genomic_DNA"/>
</dbReference>
<keyword evidence="3" id="KW-0472">Membrane</keyword>
<dbReference type="AlphaFoldDB" id="A0A4R5VJY4"/>
<evidence type="ECO:0000313" key="7">
    <source>
        <dbReference type="Proteomes" id="UP001178888"/>
    </source>
</evidence>
<organism evidence="5 6">
    <name type="scientific">Bacillus salipaludis</name>
    <dbReference type="NCBI Taxonomy" id="2547811"/>
    <lineage>
        <taxon>Bacteria</taxon>
        <taxon>Bacillati</taxon>
        <taxon>Bacillota</taxon>
        <taxon>Bacilli</taxon>
        <taxon>Bacillales</taxon>
        <taxon>Bacillaceae</taxon>
        <taxon>Bacillus</taxon>
    </lineage>
</organism>
<proteinExistence type="predicted"/>
<accession>A0A4R5VJY4</accession>
<keyword evidence="1" id="KW-0812">Transmembrane</keyword>
<dbReference type="GO" id="GO:0009847">
    <property type="term" value="P:spore germination"/>
    <property type="evidence" value="ECO:0007669"/>
    <property type="project" value="InterPro"/>
</dbReference>
<sequence length="127" mass="14207">MDKEVLSSDLSQNIEKLQSSFSQVPDLVIRRIKITDATFVYLKGSTDKNTIHTHVLRPLMESFFNPNNELPVTLGDVEIIYSWGDVENAILGGDSILLVSGKISGCRLETKGWPHIGNEKTPSWHRA</sequence>
<evidence type="ECO:0000256" key="1">
    <source>
        <dbReference type="ARBA" id="ARBA00022692"/>
    </source>
</evidence>
<dbReference type="Proteomes" id="UP000295132">
    <property type="component" value="Unassembled WGS sequence"/>
</dbReference>
<gene>
    <name evidence="5" type="ORF">E2K98_24350</name>
    <name evidence="4" type="ORF">RCG21_21475</name>
</gene>
<evidence type="ECO:0000313" key="4">
    <source>
        <dbReference type="EMBL" id="MDQ6598891.1"/>
    </source>
</evidence>
<dbReference type="InterPro" id="IPR004995">
    <property type="entry name" value="Spore_Ger"/>
</dbReference>
<dbReference type="Proteomes" id="UP001178888">
    <property type="component" value="Unassembled WGS sequence"/>
</dbReference>
<dbReference type="RefSeq" id="WP_133338794.1">
    <property type="nucleotide sequence ID" value="NZ_JAVGVR010000001.1"/>
</dbReference>
<reference evidence="5 6" key="1">
    <citation type="submission" date="2019-03" db="EMBL/GenBank/DDBJ databases">
        <title>Bacillus niacini sp. nov. a Nicotinate-Metabolizing Mesophile Isolated from Soil.</title>
        <authorList>
            <person name="Zhang G."/>
        </authorList>
    </citation>
    <scope>NUCLEOTIDE SEQUENCE [LARGE SCALE GENOMIC DNA]</scope>
    <source>
        <strain evidence="5 6">WN066</strain>
    </source>
</reference>
<evidence type="ECO:0000256" key="2">
    <source>
        <dbReference type="ARBA" id="ARBA00022989"/>
    </source>
</evidence>
<comment type="caution">
    <text evidence="5">The sequence shown here is derived from an EMBL/GenBank/DDBJ whole genome shotgun (WGS) entry which is preliminary data.</text>
</comment>
<dbReference type="GO" id="GO:0016020">
    <property type="term" value="C:membrane"/>
    <property type="evidence" value="ECO:0007669"/>
    <property type="project" value="InterPro"/>
</dbReference>
<name>A0A4R5VJY4_9BACI</name>